<feature type="domain" description="PAS" evidence="3">
    <location>
        <begin position="35"/>
        <end position="100"/>
    </location>
</feature>
<dbReference type="SUPFAM" id="SSF55781">
    <property type="entry name" value="GAF domain-like"/>
    <property type="match status" value="1"/>
</dbReference>
<dbReference type="GO" id="GO:0016791">
    <property type="term" value="F:phosphatase activity"/>
    <property type="evidence" value="ECO:0007669"/>
    <property type="project" value="TreeGrafter"/>
</dbReference>
<proteinExistence type="predicted"/>
<dbReference type="InterPro" id="IPR035965">
    <property type="entry name" value="PAS-like_dom_sf"/>
</dbReference>
<dbReference type="SUPFAM" id="SSF55785">
    <property type="entry name" value="PYP-like sensor domain (PAS domain)"/>
    <property type="match status" value="2"/>
</dbReference>
<dbReference type="SMART" id="SM00091">
    <property type="entry name" value="PAS"/>
    <property type="match status" value="1"/>
</dbReference>
<dbReference type="OrthoDB" id="118142at2"/>
<keyword evidence="1" id="KW-0378">Hydrolase</keyword>
<dbReference type="SMART" id="SM00331">
    <property type="entry name" value="PP2C_SIG"/>
    <property type="match status" value="1"/>
</dbReference>
<dbReference type="CDD" id="cd00130">
    <property type="entry name" value="PAS"/>
    <property type="match status" value="1"/>
</dbReference>
<dbReference type="Pfam" id="PF07228">
    <property type="entry name" value="SpoIIE"/>
    <property type="match status" value="1"/>
</dbReference>
<dbReference type="InterPro" id="IPR003018">
    <property type="entry name" value="GAF"/>
</dbReference>
<dbReference type="InterPro" id="IPR001932">
    <property type="entry name" value="PPM-type_phosphatase-like_dom"/>
</dbReference>
<dbReference type="InterPro" id="IPR052016">
    <property type="entry name" value="Bact_Sigma-Reg"/>
</dbReference>
<dbReference type="SUPFAM" id="SSF81606">
    <property type="entry name" value="PP2C-like"/>
    <property type="match status" value="1"/>
</dbReference>
<evidence type="ECO:0000256" key="2">
    <source>
        <dbReference type="SAM" id="MobiDB-lite"/>
    </source>
</evidence>
<dbReference type="InterPro" id="IPR000014">
    <property type="entry name" value="PAS"/>
</dbReference>
<gene>
    <name evidence="5" type="ORF">FHX37_1157</name>
</gene>
<name>A0A543NHL7_9ACTN</name>
<dbReference type="InterPro" id="IPR036457">
    <property type="entry name" value="PPM-type-like_dom_sf"/>
</dbReference>
<feature type="region of interest" description="Disordered" evidence="2">
    <location>
        <begin position="1"/>
        <end position="33"/>
    </location>
</feature>
<dbReference type="EMBL" id="VFQC01000001">
    <property type="protein sequence ID" value="TQN31260.1"/>
    <property type="molecule type" value="Genomic_DNA"/>
</dbReference>
<organism evidence="5 6">
    <name type="scientific">Haloactinospora alba</name>
    <dbReference type="NCBI Taxonomy" id="405555"/>
    <lineage>
        <taxon>Bacteria</taxon>
        <taxon>Bacillati</taxon>
        <taxon>Actinomycetota</taxon>
        <taxon>Actinomycetes</taxon>
        <taxon>Streptosporangiales</taxon>
        <taxon>Nocardiopsidaceae</taxon>
        <taxon>Haloactinospora</taxon>
    </lineage>
</organism>
<keyword evidence="6" id="KW-1185">Reference proteome</keyword>
<feature type="domain" description="PPM-type phosphatase" evidence="4">
    <location>
        <begin position="472"/>
        <end position="683"/>
    </location>
</feature>
<reference evidence="5 6" key="1">
    <citation type="submission" date="2019-06" db="EMBL/GenBank/DDBJ databases">
        <title>Sequencing the genomes of 1000 actinobacteria strains.</title>
        <authorList>
            <person name="Klenk H.-P."/>
        </authorList>
    </citation>
    <scope>NUCLEOTIDE SEQUENCE [LARGE SCALE GENOMIC DNA]</scope>
    <source>
        <strain evidence="5 6">DSM 45015</strain>
    </source>
</reference>
<dbReference type="Gene3D" id="3.60.40.10">
    <property type="entry name" value="PPM-type phosphatase domain"/>
    <property type="match status" value="1"/>
</dbReference>
<evidence type="ECO:0000313" key="5">
    <source>
        <dbReference type="EMBL" id="TQN31260.1"/>
    </source>
</evidence>
<dbReference type="Pfam" id="PF13185">
    <property type="entry name" value="GAF_2"/>
    <property type="match status" value="1"/>
</dbReference>
<protein>
    <submittedName>
        <fullName evidence="5">PAS domain S-box-containing protein</fullName>
    </submittedName>
</protein>
<evidence type="ECO:0000256" key="1">
    <source>
        <dbReference type="ARBA" id="ARBA00022801"/>
    </source>
</evidence>
<evidence type="ECO:0000313" key="6">
    <source>
        <dbReference type="Proteomes" id="UP000317422"/>
    </source>
</evidence>
<dbReference type="PANTHER" id="PTHR43156">
    <property type="entry name" value="STAGE II SPORULATION PROTEIN E-RELATED"/>
    <property type="match status" value="1"/>
</dbReference>
<dbReference type="AlphaFoldDB" id="A0A543NHL7"/>
<comment type="caution">
    <text evidence="5">The sequence shown here is derived from an EMBL/GenBank/DDBJ whole genome shotgun (WGS) entry which is preliminary data.</text>
</comment>
<dbReference type="NCBIfam" id="TIGR00229">
    <property type="entry name" value="sensory_box"/>
    <property type="match status" value="1"/>
</dbReference>
<dbReference type="PANTHER" id="PTHR43156:SF2">
    <property type="entry name" value="STAGE II SPORULATION PROTEIN E"/>
    <property type="match status" value="1"/>
</dbReference>
<dbReference type="Pfam" id="PF08447">
    <property type="entry name" value="PAS_3"/>
    <property type="match status" value="1"/>
</dbReference>
<sequence length="689" mass="75348">MRHRDDLDPNGIPEPSGGTSEARPVGGPVRRDTDSHAAAAFRYARAAMLVADHTGRVVVANHAFQRLTGSGREATGRFWPDLLSEDDVQRGWDLHRDAVRCGTSTKSSLGVDSPHLGTLRLVTEAWILPEPLPEPERPDSREVALLFYQAAPEDRLLRTTAELRTENSDTALWSMDLRDGSLSEPFGRSALGQALAGDARTLEEFLNRVHSEDIARVRDAIEASREGRDYEQQFRMFDTVGDERWLRARARYLAGDPPRLVGFIDDVTDRVQLVRRLADRRRIEAAQGRQVTDLAAKLVSATTMDEVTGLLSDEFVPIFGGAAASVLLVREGALRVAPSTVEHSGILAVMEGRDATDTSHPMGAVVQDRQPRFFENRAEMLERFPGVAELLRHTTAQSWATVPIFGDRRVALGVWQVAWSEPHHATPDERALMLTLAGLAGQALQRVSRQQAELELADAIQRRMLPPQIPGFDDLDIATRYLPAQAGWRVCGDFYDVIHLPQRRVGLLVGDVQGHGVEAAAAMGQIRVAFRAYATTQVDPGGVLAETNRLLTETGEIVFATCGYLVLDLDSGEMQAAWAGQPPAVLATPDAFGLWEPETGPPVGVDSESKYPVTTRHLSPQETLLLCSDGLVESSELTIDTGLERVGQELRQRARDVEGAVSALAAAPPAGRNDDLVILAVRMRDGSAR</sequence>
<dbReference type="RefSeq" id="WP_141922496.1">
    <property type="nucleotide sequence ID" value="NZ_VFQC01000001.1"/>
</dbReference>
<dbReference type="InterPro" id="IPR013655">
    <property type="entry name" value="PAS_fold_3"/>
</dbReference>
<evidence type="ECO:0000259" key="4">
    <source>
        <dbReference type="SMART" id="SM00331"/>
    </source>
</evidence>
<dbReference type="InterPro" id="IPR029016">
    <property type="entry name" value="GAF-like_dom_sf"/>
</dbReference>
<accession>A0A543NHL7</accession>
<dbReference type="Gene3D" id="3.30.450.20">
    <property type="entry name" value="PAS domain"/>
    <property type="match status" value="2"/>
</dbReference>
<evidence type="ECO:0000259" key="3">
    <source>
        <dbReference type="SMART" id="SM00091"/>
    </source>
</evidence>
<dbReference type="Proteomes" id="UP000317422">
    <property type="component" value="Unassembled WGS sequence"/>
</dbReference>
<dbReference type="Gene3D" id="3.30.450.40">
    <property type="match status" value="1"/>
</dbReference>